<accession>A0ABX3P202</accession>
<gene>
    <name evidence="1" type="ORF">A4D02_21520</name>
</gene>
<comment type="caution">
    <text evidence="1">The sequence shown here is derived from an EMBL/GenBank/DDBJ whole genome shotgun (WGS) entry which is preliminary data.</text>
</comment>
<dbReference type="Proteomes" id="UP000192277">
    <property type="component" value="Unassembled WGS sequence"/>
</dbReference>
<organism evidence="1 2">
    <name type="scientific">Niastella koreensis</name>
    <dbReference type="NCBI Taxonomy" id="354356"/>
    <lineage>
        <taxon>Bacteria</taxon>
        <taxon>Pseudomonadati</taxon>
        <taxon>Bacteroidota</taxon>
        <taxon>Chitinophagia</taxon>
        <taxon>Chitinophagales</taxon>
        <taxon>Chitinophagaceae</taxon>
        <taxon>Niastella</taxon>
    </lineage>
</organism>
<protein>
    <submittedName>
        <fullName evidence="1">Uncharacterized protein</fullName>
    </submittedName>
</protein>
<sequence length="269" mass="29737">MKQPFDVTGTIGKISIYKVRGSDEPVVRTKGGPTKRMVKTRKSFAATRRNNSEFGGRARMTSQVMEILRSMKYLGDYNLAGPLNSLFIPIQAMDIESEHGQRNIELTKNPGLLEGFNLNRRTPFSTIITNSPEYTLSKETLTATVTFPALIPGVNFFPAGNFSSYKLMAILGVIENVFYHPGGYGNAAGNQHLDGDYVFKSSDWITITPQSQPIELECNFRLSREELLEQKGKNNYSCLLAIGIAFGAMDRGQVEMVKYVGGGKILAMG</sequence>
<name>A0ABX3P202_9BACT</name>
<keyword evidence="2" id="KW-1185">Reference proteome</keyword>
<evidence type="ECO:0000313" key="1">
    <source>
        <dbReference type="EMBL" id="OQP52984.1"/>
    </source>
</evidence>
<proteinExistence type="predicted"/>
<dbReference type="EMBL" id="LWBO01000003">
    <property type="protein sequence ID" value="OQP52984.1"/>
    <property type="molecule type" value="Genomic_DNA"/>
</dbReference>
<reference evidence="1 2" key="1">
    <citation type="submission" date="2016-04" db="EMBL/GenBank/DDBJ databases">
        <authorList>
            <person name="Chen L."/>
            <person name="Zhuang W."/>
            <person name="Wang G."/>
        </authorList>
    </citation>
    <scope>NUCLEOTIDE SEQUENCE [LARGE SCALE GENOMIC DNA]</scope>
    <source>
        <strain evidence="2">GR20</strain>
    </source>
</reference>
<evidence type="ECO:0000313" key="2">
    <source>
        <dbReference type="Proteomes" id="UP000192277"/>
    </source>
</evidence>